<protein>
    <submittedName>
        <fullName evidence="3">Relaxase/mobilization nuclease domain protein</fullName>
    </submittedName>
</protein>
<dbReference type="RefSeq" id="WP_008752995.1">
    <property type="nucleotide sequence ID" value="NZ_AJGH01000017.1"/>
</dbReference>
<evidence type="ECO:0000256" key="1">
    <source>
        <dbReference type="SAM" id="Coils"/>
    </source>
</evidence>
<name>I0RB83_9FIRM</name>
<comment type="caution">
    <text evidence="3">The sequence shown here is derived from an EMBL/GenBank/DDBJ whole genome shotgun (WGS) entry which is preliminary data.</text>
</comment>
<evidence type="ECO:0000259" key="2">
    <source>
        <dbReference type="Pfam" id="PF03432"/>
    </source>
</evidence>
<proteinExistence type="predicted"/>
<accession>I0RB83</accession>
<keyword evidence="4" id="KW-1185">Reference proteome</keyword>
<feature type="domain" description="MobA/VirD2-like nuclease" evidence="2">
    <location>
        <begin position="19"/>
        <end position="147"/>
    </location>
</feature>
<gene>
    <name evidence="3" type="ORF">HMPREF9970_1148</name>
</gene>
<evidence type="ECO:0000313" key="4">
    <source>
        <dbReference type="Proteomes" id="UP000005039"/>
    </source>
</evidence>
<dbReference type="Proteomes" id="UP000005039">
    <property type="component" value="Unassembled WGS sequence"/>
</dbReference>
<organism evidence="3 4">
    <name type="scientific">Lachnoanaerobaculum saburreum F0468</name>
    <dbReference type="NCBI Taxonomy" id="1095750"/>
    <lineage>
        <taxon>Bacteria</taxon>
        <taxon>Bacillati</taxon>
        <taxon>Bacillota</taxon>
        <taxon>Clostridia</taxon>
        <taxon>Lachnospirales</taxon>
        <taxon>Lachnospiraceae</taxon>
        <taxon>Lachnoanaerobaculum</taxon>
    </lineage>
</organism>
<dbReference type="AlphaFoldDB" id="I0RB83"/>
<dbReference type="eggNOG" id="COG3843">
    <property type="taxonomic scope" value="Bacteria"/>
</dbReference>
<feature type="coiled-coil region" evidence="1">
    <location>
        <begin position="300"/>
        <end position="327"/>
    </location>
</feature>
<dbReference type="InterPro" id="IPR005094">
    <property type="entry name" value="Endonuclease_MobA/VirD2"/>
</dbReference>
<sequence length="381" mass="45339">MAVMKIHPIKTTLKKAIDYICNGDKTDDEIYVTTHLCSRENAHKEFEITKKQFGSRTKTLAHHLIQSFVPEEVSFEEAHQVGIELCDKILEGKYEYVLATHIDKEHIHNHIIFNSIDVDEGKVYHSYYGSYMNIRSQSDRLCKEHNLSVIDQETQREINEIKRRKFVSWHDWNEDKKGSSYKSRLQFDIDRSIKQSVNWQDFLDRMKSFGYEIKLGNHIAFRKEGQQRFTRAKTIGVNYTEERIKERILNKDKELDNIIDLTNNNKANSSKGYERWATKHNLKTAASTLIEIRNKGFNSIEELERGISRISIEKNELKREFDKLSWEQKRIKKVVKHIQICISKREHYEGYRKNPNDKIYMMMNRKDVEAYQKSYEEIDVF</sequence>
<keyword evidence="1" id="KW-0175">Coiled coil</keyword>
<dbReference type="PATRIC" id="fig|1095750.3.peg.309"/>
<evidence type="ECO:0000313" key="3">
    <source>
        <dbReference type="EMBL" id="EIC96941.1"/>
    </source>
</evidence>
<reference evidence="3 4" key="1">
    <citation type="submission" date="2012-03" db="EMBL/GenBank/DDBJ databases">
        <authorList>
            <person name="Durkin A.S."/>
            <person name="McCorrison J."/>
            <person name="Torralba M."/>
            <person name="Gillis M."/>
            <person name="Methe B."/>
            <person name="Sutton G."/>
            <person name="Nelson K.E."/>
        </authorList>
    </citation>
    <scope>NUCLEOTIDE SEQUENCE [LARGE SCALE GENOMIC DNA]</scope>
    <source>
        <strain evidence="3 4">F0468</strain>
    </source>
</reference>
<dbReference type="Pfam" id="PF03432">
    <property type="entry name" value="Relaxase"/>
    <property type="match status" value="1"/>
</dbReference>
<dbReference type="EMBL" id="AJGH01000017">
    <property type="protein sequence ID" value="EIC96941.1"/>
    <property type="molecule type" value="Genomic_DNA"/>
</dbReference>